<dbReference type="Gene3D" id="3.40.50.1820">
    <property type="entry name" value="alpha/beta hydrolase"/>
    <property type="match status" value="1"/>
</dbReference>
<dbReference type="Pfam" id="PF00756">
    <property type="entry name" value="Esterase"/>
    <property type="match status" value="1"/>
</dbReference>
<dbReference type="Proteomes" id="UP001363151">
    <property type="component" value="Unassembled WGS sequence"/>
</dbReference>
<dbReference type="InterPro" id="IPR029058">
    <property type="entry name" value="AB_hydrolase_fold"/>
</dbReference>
<dbReference type="GO" id="GO:0018738">
    <property type="term" value="F:S-formylglutathione hydrolase activity"/>
    <property type="evidence" value="ECO:0007669"/>
    <property type="project" value="UniProtKB-EC"/>
</dbReference>
<dbReference type="InterPro" id="IPR000801">
    <property type="entry name" value="Esterase-like"/>
</dbReference>
<organism evidence="1 2">
    <name type="scientific">Aureococcus anophagefferens</name>
    <name type="common">Harmful bloom alga</name>
    <dbReference type="NCBI Taxonomy" id="44056"/>
    <lineage>
        <taxon>Eukaryota</taxon>
        <taxon>Sar</taxon>
        <taxon>Stramenopiles</taxon>
        <taxon>Ochrophyta</taxon>
        <taxon>Pelagophyceae</taxon>
        <taxon>Pelagomonadales</taxon>
        <taxon>Pelagomonadaceae</taxon>
        <taxon>Aureococcus</taxon>
    </lineage>
</organism>
<dbReference type="GO" id="GO:0046294">
    <property type="term" value="P:formaldehyde catabolic process"/>
    <property type="evidence" value="ECO:0007669"/>
    <property type="project" value="InterPro"/>
</dbReference>
<keyword evidence="2" id="KW-1185">Reference proteome</keyword>
<dbReference type="InterPro" id="IPR014186">
    <property type="entry name" value="S-formylglutathione_hydrol"/>
</dbReference>
<reference evidence="1 2" key="1">
    <citation type="submission" date="2024-03" db="EMBL/GenBank/DDBJ databases">
        <title>Aureococcus anophagefferens CCMP1851 and Kratosvirus quantuckense: Draft genome of a second virus-susceptible host strain in the model system.</title>
        <authorList>
            <person name="Chase E."/>
            <person name="Truchon A.R."/>
            <person name="Schepens W."/>
            <person name="Wilhelm S.W."/>
        </authorList>
    </citation>
    <scope>NUCLEOTIDE SEQUENCE [LARGE SCALE GENOMIC DNA]</scope>
    <source>
        <strain evidence="1 2">CCMP1851</strain>
    </source>
</reference>
<dbReference type="KEGG" id="aaf:AURANDRAFT_27975"/>
<evidence type="ECO:0000313" key="2">
    <source>
        <dbReference type="Proteomes" id="UP001363151"/>
    </source>
</evidence>
<proteinExistence type="predicted"/>
<protein>
    <submittedName>
        <fullName evidence="1">S-formylglutathione hydrolase</fullName>
    </submittedName>
</protein>
<keyword evidence="1" id="KW-0378">Hydrolase</keyword>
<sequence>MEVVERHAMFGGEMLTFTHLSASCGFAMRCRAFTPPGFSSEAPATWPCLVALGGLTASEVNFATKVATVQRAAAERGLVVIFPDTSPRGQQDDPHPLLGEGASYYVDATEAGWGNWKMFSYVTKDLPDLVVSSFRGDRARIGIMGHSMGGQGAIVAFLRSDAFVSCSAFAPVSNPSAIGPGTAPAWRAFSEYLGGGDAEAPDDAPWRDAWRSYDACELLKRYDGPPKKLLVDQGAADPKLKVLGSERLKDAANDKVQLTYRLQEGYDHELGCFVASFAEEHVHYHADAVAPRSALAALRAFLYV</sequence>
<dbReference type="PROSITE" id="PS51257">
    <property type="entry name" value="PROKAR_LIPOPROTEIN"/>
    <property type="match status" value="1"/>
</dbReference>
<dbReference type="PANTHER" id="PTHR10061:SF0">
    <property type="entry name" value="S-FORMYLGLUTATHIONE HYDROLASE"/>
    <property type="match status" value="1"/>
</dbReference>
<name>A0ABR1FI09_AURAN</name>
<evidence type="ECO:0000313" key="1">
    <source>
        <dbReference type="EMBL" id="KAK7231161.1"/>
    </source>
</evidence>
<gene>
    <name evidence="1" type="ORF">SO694_0007114</name>
</gene>
<dbReference type="EMBL" id="JBBJCI010000419">
    <property type="protein sequence ID" value="KAK7231161.1"/>
    <property type="molecule type" value="Genomic_DNA"/>
</dbReference>
<dbReference type="GO" id="GO:0052689">
    <property type="term" value="F:carboxylic ester hydrolase activity"/>
    <property type="evidence" value="ECO:0007669"/>
    <property type="project" value="UniProtKB-KW"/>
</dbReference>
<dbReference type="SUPFAM" id="SSF53474">
    <property type="entry name" value="alpha/beta-Hydrolases"/>
    <property type="match status" value="1"/>
</dbReference>
<dbReference type="PANTHER" id="PTHR10061">
    <property type="entry name" value="S-FORMYLGLUTATHIONE HYDROLASE"/>
    <property type="match status" value="1"/>
</dbReference>
<accession>A0ABR1FI09</accession>
<dbReference type="GO" id="GO:0005829">
    <property type="term" value="C:cytosol"/>
    <property type="evidence" value="ECO:0007669"/>
    <property type="project" value="TreeGrafter"/>
</dbReference>
<comment type="caution">
    <text evidence="1">The sequence shown here is derived from an EMBL/GenBank/DDBJ whole genome shotgun (WGS) entry which is preliminary data.</text>
</comment>